<evidence type="ECO:0000313" key="1">
    <source>
        <dbReference type="EMBL" id="KAI1614521.1"/>
    </source>
</evidence>
<organism evidence="1 2">
    <name type="scientific">Exophiala viscosa</name>
    <dbReference type="NCBI Taxonomy" id="2486360"/>
    <lineage>
        <taxon>Eukaryota</taxon>
        <taxon>Fungi</taxon>
        <taxon>Dikarya</taxon>
        <taxon>Ascomycota</taxon>
        <taxon>Pezizomycotina</taxon>
        <taxon>Eurotiomycetes</taxon>
        <taxon>Chaetothyriomycetidae</taxon>
        <taxon>Chaetothyriales</taxon>
        <taxon>Herpotrichiellaceae</taxon>
        <taxon>Exophiala</taxon>
    </lineage>
</organism>
<accession>A0AAN6DYE4</accession>
<protein>
    <submittedName>
        <fullName evidence="1">Uncharacterized protein</fullName>
    </submittedName>
</protein>
<proteinExistence type="predicted"/>
<dbReference type="AlphaFoldDB" id="A0AAN6DYE4"/>
<dbReference type="EMBL" id="MU404353">
    <property type="protein sequence ID" value="KAI1614521.1"/>
    <property type="molecule type" value="Genomic_DNA"/>
</dbReference>
<sequence>MGLTSKFFAQMAGMVDTALDDQASIVKFHRRCPLPPCMYTTHLSDRRILLLTLRSYMPWNYRLCWKCVKYTKISDSKWFFTTRIRLDGLDGLNLDSFKNIRSDNKIWAHADCVMSGTHLAMWAIMTPGACGGFCKFLGTTTPLVGGHLYHHC</sequence>
<evidence type="ECO:0000313" key="2">
    <source>
        <dbReference type="Proteomes" id="UP001203852"/>
    </source>
</evidence>
<comment type="caution">
    <text evidence="1">The sequence shown here is derived from an EMBL/GenBank/DDBJ whole genome shotgun (WGS) entry which is preliminary data.</text>
</comment>
<keyword evidence="2" id="KW-1185">Reference proteome</keyword>
<gene>
    <name evidence="1" type="ORF">EDD36DRAFT_230855</name>
</gene>
<dbReference type="Proteomes" id="UP001203852">
    <property type="component" value="Unassembled WGS sequence"/>
</dbReference>
<name>A0AAN6DYE4_9EURO</name>
<reference evidence="1" key="1">
    <citation type="journal article" date="2022" name="bioRxiv">
        <title>Deciphering the potential niche of two novel black yeast fungi from a biological soil crust based on their genomes, phenotypes, and melanin regulation.</title>
        <authorList>
            <consortium name="DOE Joint Genome Institute"/>
            <person name="Carr E.C."/>
            <person name="Barton Q."/>
            <person name="Grambo S."/>
            <person name="Sullivan M."/>
            <person name="Renfro C.M."/>
            <person name="Kuo A."/>
            <person name="Pangilinan J."/>
            <person name="Lipzen A."/>
            <person name="Keymanesh K."/>
            <person name="Savage E."/>
            <person name="Barry K."/>
            <person name="Grigoriev I.V."/>
            <person name="Riekhof W.R."/>
            <person name="Harris S.S."/>
        </authorList>
    </citation>
    <scope>NUCLEOTIDE SEQUENCE</scope>
    <source>
        <strain evidence="1">JF 03-4F</strain>
    </source>
</reference>